<name>A0A1J1IHG3_9DIPT</name>
<dbReference type="Proteomes" id="UP000183832">
    <property type="component" value="Unassembled WGS sequence"/>
</dbReference>
<dbReference type="AlphaFoldDB" id="A0A1J1IHG3"/>
<dbReference type="PANTHER" id="PTHR21505:SF12">
    <property type="entry name" value="MADF DOMAIN-CONTAINING PROTEIN-RELATED"/>
    <property type="match status" value="1"/>
</dbReference>
<feature type="domain" description="MADF" evidence="1">
    <location>
        <begin position="12"/>
        <end position="108"/>
    </location>
</feature>
<dbReference type="STRING" id="568069.A0A1J1IHG3"/>
<dbReference type="PANTHER" id="PTHR21505">
    <property type="entry name" value="MADF DOMAIN-CONTAINING PROTEIN-RELATED"/>
    <property type="match status" value="1"/>
</dbReference>
<dbReference type="PROSITE" id="PS51029">
    <property type="entry name" value="MADF"/>
    <property type="match status" value="1"/>
</dbReference>
<dbReference type="OrthoDB" id="8881252at2759"/>
<dbReference type="Pfam" id="PF10545">
    <property type="entry name" value="MADF_DNA_bdg"/>
    <property type="match status" value="1"/>
</dbReference>
<evidence type="ECO:0000259" key="1">
    <source>
        <dbReference type="PROSITE" id="PS51029"/>
    </source>
</evidence>
<reference evidence="2 3" key="1">
    <citation type="submission" date="2015-04" db="EMBL/GenBank/DDBJ databases">
        <authorList>
            <person name="Syromyatnikov M.Y."/>
            <person name="Popov V.N."/>
        </authorList>
    </citation>
    <scope>NUCLEOTIDE SEQUENCE [LARGE SCALE GENOMIC DNA]</scope>
</reference>
<protein>
    <submittedName>
        <fullName evidence="2">CLUMA_CG012975, isoform A</fullName>
    </submittedName>
</protein>
<gene>
    <name evidence="2" type="primary">putative AGAP004174-PA</name>
    <name evidence="2" type="ORF">CLUMA_CG012975</name>
</gene>
<dbReference type="EMBL" id="CVRI01000052">
    <property type="protein sequence ID" value="CRK99703.1"/>
    <property type="molecule type" value="Genomic_DNA"/>
</dbReference>
<accession>A0A1J1IHG3</accession>
<evidence type="ECO:0000313" key="3">
    <source>
        <dbReference type="Proteomes" id="UP000183832"/>
    </source>
</evidence>
<dbReference type="InterPro" id="IPR006578">
    <property type="entry name" value="MADF-dom"/>
</dbReference>
<keyword evidence="3" id="KW-1185">Reference proteome</keyword>
<dbReference type="SMART" id="SM00595">
    <property type="entry name" value="MADF"/>
    <property type="match status" value="1"/>
</dbReference>
<evidence type="ECO:0000313" key="2">
    <source>
        <dbReference type="EMBL" id="CRK99703.1"/>
    </source>
</evidence>
<proteinExistence type="predicted"/>
<organism evidence="2 3">
    <name type="scientific">Clunio marinus</name>
    <dbReference type="NCBI Taxonomy" id="568069"/>
    <lineage>
        <taxon>Eukaryota</taxon>
        <taxon>Metazoa</taxon>
        <taxon>Ecdysozoa</taxon>
        <taxon>Arthropoda</taxon>
        <taxon>Hexapoda</taxon>
        <taxon>Insecta</taxon>
        <taxon>Pterygota</taxon>
        <taxon>Neoptera</taxon>
        <taxon>Endopterygota</taxon>
        <taxon>Diptera</taxon>
        <taxon>Nematocera</taxon>
        <taxon>Chironomoidea</taxon>
        <taxon>Chironomidae</taxon>
        <taxon>Clunio</taxon>
    </lineage>
</organism>
<sequence>MSGEWLKSSISELIQAYKLQENIYNQKHHLYYNKKARFNSMKKILDAVKCNRPETTLNEITKKIQTLRTQFGQEVSKIEKSKSLGDDLVYKPKIWWFTHLEWIGDFMKTRSDPTPLSAKTKIRNTEKLDETSDLFEFSDAIDDSAAYSVEFGEAEMRDESEPSPKKPKTYQSTKIKGIKPENPVYIASLLTEITDDKTFFELQGNITNSIFEASKNQKLIRKSSNS</sequence>